<dbReference type="SUPFAM" id="SSF57783">
    <property type="entry name" value="Zinc beta-ribbon"/>
    <property type="match status" value="1"/>
</dbReference>
<dbReference type="EMBL" id="JAAGNX010000003">
    <property type="protein sequence ID" value="NDV63133.1"/>
    <property type="molecule type" value="Genomic_DNA"/>
</dbReference>
<keyword evidence="3" id="KW-1185">Reference proteome</keyword>
<protein>
    <recommendedName>
        <fullName evidence="4">Toprim domain-containing protein</fullName>
    </recommendedName>
</protein>
<reference evidence="2 3" key="1">
    <citation type="submission" date="2020-02" db="EMBL/GenBank/DDBJ databases">
        <title>Albibacoteraceae fam. nov., the first described family within the subdivision 4 Verrucomicrobia.</title>
        <authorList>
            <person name="Xi F."/>
        </authorList>
    </citation>
    <scope>NUCLEOTIDE SEQUENCE [LARGE SCALE GENOMIC DNA]</scope>
    <source>
        <strain evidence="2 3">CK1056</strain>
    </source>
</reference>
<sequence>MALTEECKSFKERHGLLEVADRLGVSLKREGRSYRIRKDNSVIFFQKGNQWRWEDKARPDVGGDQIDFIQWHEALDDTTAALRRGHELFGEPFTYNPQCKAKKKLKPFSREDWCRRIAQSRKLPRPDLLEKFPLLQVPQFKHNPDPNYWGIGPPDSGAEQYRRVDGKLFKDGPKAKRLVGVKNRPIGISNINPASERIHLVEGEGDALAVWTLLDDRFNLDLSIQSIVVFCGADVRLRPKEVEKLIELPITIWAQDDLPGLELAVDSYQKLVDAGCDVVVMLPSTVGADWGDYYIKRRFLPLEYDKKWVDVFGWDNLIRWARIRNEHKEIQEEEAKLKHRANGRKGGRPSGPKRLIVESLFRRAPTLQAGELCRRVGMEPNASNKRNVQRWIKALSGATKPTIEKGEIKGCDKTPTKPSEEAHRLSLEAVGY</sequence>
<evidence type="ECO:0000313" key="2">
    <source>
        <dbReference type="EMBL" id="NDV63133.1"/>
    </source>
</evidence>
<name>A0A6B2M306_9BACT</name>
<gene>
    <name evidence="2" type="ORF">G0Q06_11775</name>
</gene>
<feature type="region of interest" description="Disordered" evidence="1">
    <location>
        <begin position="409"/>
        <end position="432"/>
    </location>
</feature>
<organism evidence="2 3">
    <name type="scientific">Oceanipulchritudo coccoides</name>
    <dbReference type="NCBI Taxonomy" id="2706888"/>
    <lineage>
        <taxon>Bacteria</taxon>
        <taxon>Pseudomonadati</taxon>
        <taxon>Verrucomicrobiota</taxon>
        <taxon>Opitutia</taxon>
        <taxon>Puniceicoccales</taxon>
        <taxon>Oceanipulchritudinaceae</taxon>
        <taxon>Oceanipulchritudo</taxon>
    </lineage>
</organism>
<comment type="caution">
    <text evidence="2">The sequence shown here is derived from an EMBL/GenBank/DDBJ whole genome shotgun (WGS) entry which is preliminary data.</text>
</comment>
<feature type="compositionally biased region" description="Basic and acidic residues" evidence="1">
    <location>
        <begin position="409"/>
        <end position="426"/>
    </location>
</feature>
<dbReference type="AlphaFoldDB" id="A0A6B2M306"/>
<evidence type="ECO:0008006" key="4">
    <source>
        <dbReference type="Google" id="ProtNLM"/>
    </source>
</evidence>
<evidence type="ECO:0000313" key="3">
    <source>
        <dbReference type="Proteomes" id="UP000478417"/>
    </source>
</evidence>
<dbReference type="RefSeq" id="WP_163966220.1">
    <property type="nucleotide sequence ID" value="NZ_JAAGNX010000003.1"/>
</dbReference>
<proteinExistence type="predicted"/>
<dbReference type="Proteomes" id="UP000478417">
    <property type="component" value="Unassembled WGS sequence"/>
</dbReference>
<evidence type="ECO:0000256" key="1">
    <source>
        <dbReference type="SAM" id="MobiDB-lite"/>
    </source>
</evidence>
<accession>A0A6B2M306</accession>